<proteinExistence type="predicted"/>
<keyword evidence="3" id="KW-1185">Reference proteome</keyword>
<organism evidence="2 3">
    <name type="scientific">Actinophytocola gossypii</name>
    <dbReference type="NCBI Taxonomy" id="2812003"/>
    <lineage>
        <taxon>Bacteria</taxon>
        <taxon>Bacillati</taxon>
        <taxon>Actinomycetota</taxon>
        <taxon>Actinomycetes</taxon>
        <taxon>Pseudonocardiales</taxon>
        <taxon>Pseudonocardiaceae</taxon>
    </lineage>
</organism>
<feature type="transmembrane region" description="Helical" evidence="1">
    <location>
        <begin position="60"/>
        <end position="79"/>
    </location>
</feature>
<evidence type="ECO:0000313" key="2">
    <source>
        <dbReference type="EMBL" id="MCT2586905.1"/>
    </source>
</evidence>
<feature type="transmembrane region" description="Helical" evidence="1">
    <location>
        <begin position="12"/>
        <end position="32"/>
    </location>
</feature>
<sequence>MTTTSERVRPTAMYVGLGLTILATLVPVLDIATVDTLAGHVRDAYPDWGADDVRKDRDAIAIYLVGTGALGIVLWVLTIRAFTGGRRWARAAMTAACGAGLLVALTNLSLGGDHYDVVVPYGYGVLTLLPCLAGLVAVVSVWRPARRA</sequence>
<feature type="transmembrane region" description="Helical" evidence="1">
    <location>
        <begin position="91"/>
        <end position="110"/>
    </location>
</feature>
<reference evidence="2 3" key="1">
    <citation type="submission" date="2021-02" db="EMBL/GenBank/DDBJ databases">
        <title>Actinophytocola xerophila sp. nov., isolated from soil of cotton cropping field.</title>
        <authorList>
            <person name="Huang R."/>
            <person name="Chen X."/>
            <person name="Ge X."/>
            <person name="Liu W."/>
        </authorList>
    </citation>
    <scope>NUCLEOTIDE SEQUENCE [LARGE SCALE GENOMIC DNA]</scope>
    <source>
        <strain evidence="2 3">S1-96</strain>
    </source>
</reference>
<gene>
    <name evidence="2" type="ORF">JT362_27665</name>
</gene>
<keyword evidence="1" id="KW-1133">Transmembrane helix</keyword>
<dbReference type="RefSeq" id="WP_260194770.1">
    <property type="nucleotide sequence ID" value="NZ_JAFFZE010000022.1"/>
</dbReference>
<evidence type="ECO:0008006" key="4">
    <source>
        <dbReference type="Google" id="ProtNLM"/>
    </source>
</evidence>
<keyword evidence="1" id="KW-0472">Membrane</keyword>
<feature type="transmembrane region" description="Helical" evidence="1">
    <location>
        <begin position="122"/>
        <end position="142"/>
    </location>
</feature>
<comment type="caution">
    <text evidence="2">The sequence shown here is derived from an EMBL/GenBank/DDBJ whole genome shotgun (WGS) entry which is preliminary data.</text>
</comment>
<accession>A0ABT2JGB5</accession>
<name>A0ABT2JGB5_9PSEU</name>
<evidence type="ECO:0000256" key="1">
    <source>
        <dbReference type="SAM" id="Phobius"/>
    </source>
</evidence>
<dbReference type="Proteomes" id="UP001156441">
    <property type="component" value="Unassembled WGS sequence"/>
</dbReference>
<keyword evidence="1" id="KW-0812">Transmembrane</keyword>
<dbReference type="EMBL" id="JAFFZE010000022">
    <property type="protein sequence ID" value="MCT2586905.1"/>
    <property type="molecule type" value="Genomic_DNA"/>
</dbReference>
<protein>
    <recommendedName>
        <fullName evidence="4">DUF2567 domain-containing protein</fullName>
    </recommendedName>
</protein>
<evidence type="ECO:0000313" key="3">
    <source>
        <dbReference type="Proteomes" id="UP001156441"/>
    </source>
</evidence>